<gene>
    <name evidence="2" type="ORF">ATK86_7143</name>
</gene>
<dbReference type="AlphaFoldDB" id="A0A2N3V570"/>
<accession>A0A2N3V570</accession>
<keyword evidence="1" id="KW-0812">Transmembrane</keyword>
<evidence type="ECO:0000313" key="3">
    <source>
        <dbReference type="Proteomes" id="UP000233766"/>
    </source>
</evidence>
<organism evidence="2 3">
    <name type="scientific">Nocardia fluminea</name>
    <dbReference type="NCBI Taxonomy" id="134984"/>
    <lineage>
        <taxon>Bacteria</taxon>
        <taxon>Bacillati</taxon>
        <taxon>Actinomycetota</taxon>
        <taxon>Actinomycetes</taxon>
        <taxon>Mycobacteriales</taxon>
        <taxon>Nocardiaceae</taxon>
        <taxon>Nocardia</taxon>
    </lineage>
</organism>
<sequence length="79" mass="8396">MRRRILSRLALGLPPSVQPLSPRQRVLVLVLVFVFYIALMASGLSPELAIGVVTVLGLVSARIVAMLNRGDDVTGLASA</sequence>
<keyword evidence="3" id="KW-1185">Reference proteome</keyword>
<proteinExistence type="predicted"/>
<keyword evidence="1" id="KW-1133">Transmembrane helix</keyword>
<feature type="transmembrane region" description="Helical" evidence="1">
    <location>
        <begin position="48"/>
        <end position="67"/>
    </location>
</feature>
<keyword evidence="1" id="KW-0472">Membrane</keyword>
<evidence type="ECO:0000256" key="1">
    <source>
        <dbReference type="SAM" id="Phobius"/>
    </source>
</evidence>
<dbReference type="Proteomes" id="UP000233766">
    <property type="component" value="Unassembled WGS sequence"/>
</dbReference>
<feature type="transmembrane region" description="Helical" evidence="1">
    <location>
        <begin position="26"/>
        <end position="42"/>
    </location>
</feature>
<comment type="caution">
    <text evidence="2">The sequence shown here is derived from an EMBL/GenBank/DDBJ whole genome shotgun (WGS) entry which is preliminary data.</text>
</comment>
<protein>
    <submittedName>
        <fullName evidence="2">Uncharacterized protein</fullName>
    </submittedName>
</protein>
<reference evidence="2 3" key="1">
    <citation type="submission" date="2017-12" db="EMBL/GenBank/DDBJ databases">
        <title>Sequencing the genomes of 1000 Actinobacteria strains.</title>
        <authorList>
            <person name="Klenk H.-P."/>
        </authorList>
    </citation>
    <scope>NUCLEOTIDE SEQUENCE [LARGE SCALE GENOMIC DNA]</scope>
    <source>
        <strain evidence="2 3">DSM 44489</strain>
    </source>
</reference>
<dbReference type="EMBL" id="PJMW01000003">
    <property type="protein sequence ID" value="PKV76741.1"/>
    <property type="molecule type" value="Genomic_DNA"/>
</dbReference>
<evidence type="ECO:0000313" key="2">
    <source>
        <dbReference type="EMBL" id="PKV76741.1"/>
    </source>
</evidence>
<name>A0A2N3V570_9NOCA</name>
<dbReference type="RefSeq" id="WP_143876217.1">
    <property type="nucleotide sequence ID" value="NZ_PJMW01000003.1"/>
</dbReference>